<evidence type="ECO:0000259" key="2">
    <source>
        <dbReference type="Pfam" id="PF18106"/>
    </source>
</evidence>
<dbReference type="InterPro" id="IPR003491">
    <property type="entry name" value="REP-like_C"/>
</dbReference>
<comment type="caution">
    <text evidence="3">The sequence shown here is derived from an EMBL/GenBank/DDBJ whole genome shotgun (WGS) entry which is preliminary data.</text>
</comment>
<sequence length="349" mass="40393">MDYISIVFDTATAEDVIRHILCLPTDIFNVYPATVKFKTYQARWEIGDIYVSGNAKKTEDNPQGLGCYLVMTGRGCDDIFRILDENGLTFGDMFERCERRYGTGNYHFTRLDVAIDDRNETPFFTIEQIKKKCEKEEFVSNSEDYHFDESKFDDFNTAKTVYIGAGKSGLSYRFYDKDKEVCGKYNRTLDEVGSWKRTEMQLRDEKAHAFAMAFQERPLEIGELAFGLLADNLRFVVANRNESNKSRWKTCRFWQRFLGAVELLKLHVPTPHNSLEETQQWLTEGGVISAVKGFYFLESHDALGGLERVGDMVDRARYSTSLSSKLTAHLQRIDRTELIPYVQYDTKNR</sequence>
<evidence type="ECO:0000313" key="3">
    <source>
        <dbReference type="EMBL" id="MDB1161600.1"/>
    </source>
</evidence>
<keyword evidence="3" id="KW-0396">Initiation factor</keyword>
<proteinExistence type="predicted"/>
<keyword evidence="3" id="KW-0648">Protein biosynthesis</keyword>
<feature type="domain" description="Rolling Circle replication initiation protein N-terminal" evidence="2">
    <location>
        <begin position="1"/>
        <end position="96"/>
    </location>
</feature>
<protein>
    <submittedName>
        <fullName evidence="3">Replication initiation factor domain-containing protein</fullName>
    </submittedName>
</protein>
<dbReference type="GO" id="GO:0003743">
    <property type="term" value="F:translation initiation factor activity"/>
    <property type="evidence" value="ECO:0007669"/>
    <property type="project" value="UniProtKB-KW"/>
</dbReference>
<dbReference type="Pfam" id="PF02486">
    <property type="entry name" value="Rep_trans"/>
    <property type="match status" value="1"/>
</dbReference>
<organism evidence="3 4">
    <name type="scientific">Bifidobacterium catenulatum</name>
    <dbReference type="NCBI Taxonomy" id="1686"/>
    <lineage>
        <taxon>Bacteria</taxon>
        <taxon>Bacillati</taxon>
        <taxon>Actinomycetota</taxon>
        <taxon>Actinomycetes</taxon>
        <taxon>Bifidobacteriales</taxon>
        <taxon>Bifidobacteriaceae</taxon>
        <taxon>Bifidobacterium</taxon>
    </lineage>
</organism>
<evidence type="ECO:0000259" key="1">
    <source>
        <dbReference type="Pfam" id="PF02486"/>
    </source>
</evidence>
<evidence type="ECO:0000313" key="4">
    <source>
        <dbReference type="Proteomes" id="UP001211105"/>
    </source>
</evidence>
<dbReference type="EMBL" id="JAQKGX010000002">
    <property type="protein sequence ID" value="MDB1161600.1"/>
    <property type="molecule type" value="Genomic_DNA"/>
</dbReference>
<dbReference type="Pfam" id="PF18106">
    <property type="entry name" value="Rol_Rep_N"/>
    <property type="match status" value="1"/>
</dbReference>
<dbReference type="AlphaFoldDB" id="A0AAW5ZZ95"/>
<dbReference type="InterPro" id="IPR040819">
    <property type="entry name" value="Rol_Rep_N"/>
</dbReference>
<accession>A0AAW5ZZ95</accession>
<gene>
    <name evidence="3" type="ORF">PL707_04790</name>
</gene>
<reference evidence="3" key="1">
    <citation type="submission" date="2023-01" db="EMBL/GenBank/DDBJ databases">
        <title>Human gut microbiome strain richness.</title>
        <authorList>
            <person name="Chen-Liaw A."/>
        </authorList>
    </citation>
    <scope>NUCLEOTIDE SEQUENCE</scope>
    <source>
        <strain evidence="3">BSD2780120875st1_E5_BSD2780120875b_170604</strain>
    </source>
</reference>
<dbReference type="Proteomes" id="UP001211105">
    <property type="component" value="Unassembled WGS sequence"/>
</dbReference>
<feature type="domain" description="Replication initiation protein-like C-terminal" evidence="1">
    <location>
        <begin position="107"/>
        <end position="284"/>
    </location>
</feature>
<name>A0AAW5ZZ95_9BIFI</name>